<protein>
    <recommendedName>
        <fullName evidence="5">Cytochrome P450</fullName>
    </recommendedName>
</protein>
<evidence type="ECO:0000256" key="2">
    <source>
        <dbReference type="RuleBase" id="RU000461"/>
    </source>
</evidence>
<dbReference type="GO" id="GO:0020037">
    <property type="term" value="F:heme binding"/>
    <property type="evidence" value="ECO:0007669"/>
    <property type="project" value="InterPro"/>
</dbReference>
<dbReference type="SUPFAM" id="SSF48264">
    <property type="entry name" value="Cytochrome P450"/>
    <property type="match status" value="1"/>
</dbReference>
<dbReference type="Gene3D" id="1.10.630.10">
    <property type="entry name" value="Cytochrome P450"/>
    <property type="match status" value="1"/>
</dbReference>
<dbReference type="GO" id="GO:0005506">
    <property type="term" value="F:iron ion binding"/>
    <property type="evidence" value="ECO:0007669"/>
    <property type="project" value="InterPro"/>
</dbReference>
<dbReference type="InterPro" id="IPR036396">
    <property type="entry name" value="Cyt_P450_sf"/>
</dbReference>
<dbReference type="OrthoDB" id="4156795at2"/>
<reference evidence="3 4" key="1">
    <citation type="submission" date="2018-01" db="EMBL/GenBank/DDBJ databases">
        <title>Draft genome sequence of Salinispora sp. 13K206.</title>
        <authorList>
            <person name="Sahin N."/>
            <person name="Saygin H."/>
            <person name="Ay H."/>
        </authorList>
    </citation>
    <scope>NUCLEOTIDE SEQUENCE [LARGE SCALE GENOMIC DNA]</scope>
    <source>
        <strain evidence="3 4">13K206</strain>
    </source>
</reference>
<dbReference type="InterPro" id="IPR001128">
    <property type="entry name" value="Cyt_P450"/>
</dbReference>
<dbReference type="PRINTS" id="PR00385">
    <property type="entry name" value="P450"/>
</dbReference>
<dbReference type="PANTHER" id="PTHR46696">
    <property type="entry name" value="P450, PUTATIVE (EUROFUNG)-RELATED"/>
    <property type="match status" value="1"/>
</dbReference>
<keyword evidence="2" id="KW-0560">Oxidoreductase</keyword>
<accession>A0A2W2E9P9</accession>
<comment type="caution">
    <text evidence="3">The sequence shown here is derived from an EMBL/GenBank/DDBJ whole genome shotgun (WGS) entry which is preliminary data.</text>
</comment>
<keyword evidence="2" id="KW-0479">Metal-binding</keyword>
<keyword evidence="2" id="KW-0349">Heme</keyword>
<dbReference type="AlphaFoldDB" id="A0A2W2E9P9"/>
<sequence>MMTYNSSTAGFGPIDLLSPDYCQDPHPWLAAARQRGSVLYAPSLDLWMVLGYEDVRDVLMRPSEFSSAGTSQDPVVPLCESAEEVLNQVHLDTAPTISSSDGEGHARLRSAFVRTLSPKRIAIMRERAKLDASNLAAAMHDSCGFSEFISHFASPFTSEAIFSLIGFPRNDHEHLRRWCHDRLMLTWGRLDDAGQVAAAKGLANLREYCKAFVEDRWVFGTGDHLVDDLVQLSRANPDKLGKSEVVAIISSLSFAGHETTARLLGNIVLLLGTTAGTWARIATDPGLAPLAIEEALRLEPPIFAWRRKTTRVCRLAGTTIPAQATVLLSIGATGRDPAVFEQGPKFAMETASRKHLAFGRGIHSCPGASLARAQAAEALSVLSRAFPTLNLVSKTPPWTSNLSFRGPSALWLEW</sequence>
<keyword evidence="2" id="KW-0408">Iron</keyword>
<evidence type="ECO:0008006" key="5">
    <source>
        <dbReference type="Google" id="ProtNLM"/>
    </source>
</evidence>
<evidence type="ECO:0000313" key="4">
    <source>
        <dbReference type="Proteomes" id="UP000248749"/>
    </source>
</evidence>
<keyword evidence="4" id="KW-1185">Reference proteome</keyword>
<dbReference type="GO" id="GO:0008395">
    <property type="term" value="F:steroid hydroxylase activity"/>
    <property type="evidence" value="ECO:0007669"/>
    <property type="project" value="TreeGrafter"/>
</dbReference>
<evidence type="ECO:0000313" key="3">
    <source>
        <dbReference type="EMBL" id="PZG01634.1"/>
    </source>
</evidence>
<keyword evidence="2" id="KW-0503">Monooxygenase</keyword>
<dbReference type="EMBL" id="POUB01000023">
    <property type="protein sequence ID" value="PZG01634.1"/>
    <property type="molecule type" value="Genomic_DNA"/>
</dbReference>
<dbReference type="GO" id="GO:0036199">
    <property type="term" value="F:cholest-4-en-3-one 26-monooxygenase activity"/>
    <property type="evidence" value="ECO:0007669"/>
    <property type="project" value="TreeGrafter"/>
</dbReference>
<dbReference type="Proteomes" id="UP000248749">
    <property type="component" value="Unassembled WGS sequence"/>
</dbReference>
<name>A0A2W2E9P9_9ACTN</name>
<proteinExistence type="inferred from homology"/>
<dbReference type="GO" id="GO:0006707">
    <property type="term" value="P:cholesterol catabolic process"/>
    <property type="evidence" value="ECO:0007669"/>
    <property type="project" value="TreeGrafter"/>
</dbReference>
<organism evidence="3 4">
    <name type="scientific">Micromonospora deserti</name>
    <dbReference type="NCBI Taxonomy" id="2070366"/>
    <lineage>
        <taxon>Bacteria</taxon>
        <taxon>Bacillati</taxon>
        <taxon>Actinomycetota</taxon>
        <taxon>Actinomycetes</taxon>
        <taxon>Micromonosporales</taxon>
        <taxon>Micromonosporaceae</taxon>
        <taxon>Micromonospora</taxon>
    </lineage>
</organism>
<gene>
    <name evidence="3" type="ORF">C1I99_06100</name>
</gene>
<evidence type="ECO:0000256" key="1">
    <source>
        <dbReference type="ARBA" id="ARBA00010617"/>
    </source>
</evidence>
<dbReference type="RefSeq" id="WP_111133226.1">
    <property type="nucleotide sequence ID" value="NZ_POUB01000023.1"/>
</dbReference>
<comment type="similarity">
    <text evidence="1 2">Belongs to the cytochrome P450 family.</text>
</comment>
<dbReference type="PROSITE" id="PS00086">
    <property type="entry name" value="CYTOCHROME_P450"/>
    <property type="match status" value="1"/>
</dbReference>
<dbReference type="InterPro" id="IPR002397">
    <property type="entry name" value="Cyt_P450_B"/>
</dbReference>
<dbReference type="PRINTS" id="PR00359">
    <property type="entry name" value="BP450"/>
</dbReference>
<dbReference type="PANTHER" id="PTHR46696:SF4">
    <property type="entry name" value="BIOTIN BIOSYNTHESIS CYTOCHROME P450"/>
    <property type="match status" value="1"/>
</dbReference>
<dbReference type="Pfam" id="PF00067">
    <property type="entry name" value="p450"/>
    <property type="match status" value="1"/>
</dbReference>
<dbReference type="InterPro" id="IPR017972">
    <property type="entry name" value="Cyt_P450_CS"/>
</dbReference>